<comment type="caution">
    <text evidence="2">The sequence shown here is derived from an EMBL/GenBank/DDBJ whole genome shotgun (WGS) entry which is preliminary data.</text>
</comment>
<dbReference type="EMBL" id="JBITLV010000007">
    <property type="protein sequence ID" value="MFI7589241.1"/>
    <property type="molecule type" value="Genomic_DNA"/>
</dbReference>
<evidence type="ECO:0000256" key="1">
    <source>
        <dbReference type="SAM" id="Phobius"/>
    </source>
</evidence>
<name>A0ABW8AS68_9ACTN</name>
<dbReference type="Pfam" id="PF11292">
    <property type="entry name" value="DUF3093"/>
    <property type="match status" value="1"/>
</dbReference>
<protein>
    <submittedName>
        <fullName evidence="2">DUF3093 domain-containing protein</fullName>
    </submittedName>
</protein>
<keyword evidence="1" id="KW-0812">Transmembrane</keyword>
<evidence type="ECO:0000313" key="2">
    <source>
        <dbReference type="EMBL" id="MFI7589241.1"/>
    </source>
</evidence>
<proteinExistence type="predicted"/>
<gene>
    <name evidence="2" type="ORF">ACIB24_19420</name>
</gene>
<evidence type="ECO:0000313" key="3">
    <source>
        <dbReference type="Proteomes" id="UP001612915"/>
    </source>
</evidence>
<dbReference type="Proteomes" id="UP001612915">
    <property type="component" value="Unassembled WGS sequence"/>
</dbReference>
<dbReference type="InterPro" id="IPR021443">
    <property type="entry name" value="DUF3093"/>
</dbReference>
<keyword evidence="3" id="KW-1185">Reference proteome</keyword>
<feature type="transmembrane region" description="Helical" evidence="1">
    <location>
        <begin position="12"/>
        <end position="34"/>
    </location>
</feature>
<keyword evidence="1" id="KW-1133">Transmembrane helix</keyword>
<accession>A0ABW8AS68</accession>
<organism evidence="2 3">
    <name type="scientific">Spongisporangium articulatum</name>
    <dbReference type="NCBI Taxonomy" id="3362603"/>
    <lineage>
        <taxon>Bacteria</taxon>
        <taxon>Bacillati</taxon>
        <taxon>Actinomycetota</taxon>
        <taxon>Actinomycetes</taxon>
        <taxon>Kineosporiales</taxon>
        <taxon>Kineosporiaceae</taxon>
        <taxon>Spongisporangium</taxon>
    </lineage>
</organism>
<keyword evidence="1" id="KW-0472">Membrane</keyword>
<dbReference type="RefSeq" id="WP_398283759.1">
    <property type="nucleotide sequence ID" value="NZ_JBITLV010000007.1"/>
</dbReference>
<reference evidence="2 3" key="1">
    <citation type="submission" date="2024-10" db="EMBL/GenBank/DDBJ databases">
        <title>The Natural Products Discovery Center: Release of the First 8490 Sequenced Strains for Exploring Actinobacteria Biosynthetic Diversity.</title>
        <authorList>
            <person name="Kalkreuter E."/>
            <person name="Kautsar S.A."/>
            <person name="Yang D."/>
            <person name="Bader C.D."/>
            <person name="Teijaro C.N."/>
            <person name="Fluegel L."/>
            <person name="Davis C.M."/>
            <person name="Simpson J.R."/>
            <person name="Lauterbach L."/>
            <person name="Steele A.D."/>
            <person name="Gui C."/>
            <person name="Meng S."/>
            <person name="Li G."/>
            <person name="Viehrig K."/>
            <person name="Ye F."/>
            <person name="Su P."/>
            <person name="Kiefer A.F."/>
            <person name="Nichols A."/>
            <person name="Cepeda A.J."/>
            <person name="Yan W."/>
            <person name="Fan B."/>
            <person name="Jiang Y."/>
            <person name="Adhikari A."/>
            <person name="Zheng C.-J."/>
            <person name="Schuster L."/>
            <person name="Cowan T.M."/>
            <person name="Smanski M.J."/>
            <person name="Chevrette M.G."/>
            <person name="De Carvalho L.P.S."/>
            <person name="Shen B."/>
        </authorList>
    </citation>
    <scope>NUCLEOTIDE SEQUENCE [LARGE SCALE GENOMIC DNA]</scope>
    <source>
        <strain evidence="2 3">NPDC049639</strain>
    </source>
</reference>
<sequence length="157" mass="16586">MAESTAVYRERLLPSPWAWSVLAGFGAALGLVVGPIAPTLAIVVAVVGCVALITVGWLLGTVVEIADGRFRAGRASIPVEFVSAVEPLEGDDMRHAAGPGLDARAYLCLRGWVKDGVRVRIDDPADPTPYWLVSTRSPRRLTEALSSAAPVSRPTSP</sequence>
<feature type="transmembrane region" description="Helical" evidence="1">
    <location>
        <begin position="40"/>
        <end position="66"/>
    </location>
</feature>